<keyword evidence="9" id="KW-0067">ATP-binding</keyword>
<evidence type="ECO:0000256" key="2">
    <source>
        <dbReference type="ARBA" id="ARBA00004236"/>
    </source>
</evidence>
<comment type="catalytic activity">
    <reaction evidence="1">
        <text>ATP + protein L-histidine = ADP + protein N-phospho-L-histidine.</text>
        <dbReference type="EC" id="2.7.13.3"/>
    </reaction>
</comment>
<evidence type="ECO:0000256" key="4">
    <source>
        <dbReference type="ARBA" id="ARBA00012438"/>
    </source>
</evidence>
<evidence type="ECO:0000259" key="16">
    <source>
        <dbReference type="PROSITE" id="PS50109"/>
    </source>
</evidence>
<feature type="region of interest" description="Disordered" evidence="15">
    <location>
        <begin position="1"/>
        <end position="20"/>
    </location>
</feature>
<dbReference type="InterPro" id="IPR001789">
    <property type="entry name" value="Sig_transdc_resp-reg_receiver"/>
</dbReference>
<comment type="similarity">
    <text evidence="3">In the N-terminal section; belongs to the phytochrome family.</text>
</comment>
<dbReference type="FunFam" id="1.10.287.130:FF:000002">
    <property type="entry name" value="Two-component osmosensing histidine kinase"/>
    <property type="match status" value="1"/>
</dbReference>
<comment type="subunit">
    <text evidence="11">At low DSF concentrations, interacts with RpfF.</text>
</comment>
<dbReference type="GO" id="GO:0000155">
    <property type="term" value="F:phosphorelay sensor kinase activity"/>
    <property type="evidence" value="ECO:0007669"/>
    <property type="project" value="InterPro"/>
</dbReference>
<dbReference type="InterPro" id="IPR005467">
    <property type="entry name" value="His_kinase_dom"/>
</dbReference>
<dbReference type="GO" id="GO:0005886">
    <property type="term" value="C:plasma membrane"/>
    <property type="evidence" value="ECO:0007669"/>
    <property type="project" value="UniProtKB-SubCell"/>
</dbReference>
<keyword evidence="19" id="KW-1185">Reference proteome</keyword>
<dbReference type="SMART" id="SM00387">
    <property type="entry name" value="HATPase_c"/>
    <property type="match status" value="1"/>
</dbReference>
<feature type="domain" description="Response regulatory" evidence="17">
    <location>
        <begin position="432"/>
        <end position="549"/>
    </location>
</feature>
<dbReference type="Gene3D" id="1.10.287.130">
    <property type="match status" value="1"/>
</dbReference>
<name>A0A2T4UDF1_9ACTN</name>
<feature type="region of interest" description="Disordered" evidence="15">
    <location>
        <begin position="402"/>
        <end position="428"/>
    </location>
</feature>
<evidence type="ECO:0000256" key="9">
    <source>
        <dbReference type="ARBA" id="ARBA00022840"/>
    </source>
</evidence>
<dbReference type="EMBL" id="PYYB01000003">
    <property type="protein sequence ID" value="PTL55528.1"/>
    <property type="molecule type" value="Genomic_DNA"/>
</dbReference>
<dbReference type="EC" id="2.7.13.3" evidence="4"/>
<evidence type="ECO:0000313" key="18">
    <source>
        <dbReference type="EMBL" id="PTL55528.1"/>
    </source>
</evidence>
<dbReference type="FunFam" id="3.30.565.10:FF:000010">
    <property type="entry name" value="Sensor histidine kinase RcsC"/>
    <property type="match status" value="1"/>
</dbReference>
<comment type="subcellular location">
    <subcellularLocation>
        <location evidence="2">Cell membrane</location>
    </subcellularLocation>
</comment>
<dbReference type="PRINTS" id="PR00344">
    <property type="entry name" value="BCTRLSENSOR"/>
</dbReference>
<evidence type="ECO:0000256" key="6">
    <source>
        <dbReference type="ARBA" id="ARBA00022679"/>
    </source>
</evidence>
<dbReference type="Pfam" id="PF00072">
    <property type="entry name" value="Response_reg"/>
    <property type="match status" value="1"/>
</dbReference>
<reference evidence="18 19" key="1">
    <citation type="submission" date="2018-03" db="EMBL/GenBank/DDBJ databases">
        <title>Aquarubrobacter algicola gen. nov., sp. nov., a novel actinobacterium isolated from shallow eutrophic lake during the end of cyanobacterial harmful algal blooms.</title>
        <authorList>
            <person name="Chun S.J."/>
        </authorList>
    </citation>
    <scope>NUCLEOTIDE SEQUENCE [LARGE SCALE GENOMIC DNA]</scope>
    <source>
        <strain evidence="18 19">Seoho-28</strain>
    </source>
</reference>
<dbReference type="PROSITE" id="PS50110">
    <property type="entry name" value="RESPONSE_REGULATORY"/>
    <property type="match status" value="1"/>
</dbReference>
<dbReference type="Gene3D" id="3.40.50.2300">
    <property type="match status" value="1"/>
</dbReference>
<dbReference type="Gene3D" id="3.30.450.20">
    <property type="entry name" value="PAS domain"/>
    <property type="match status" value="1"/>
</dbReference>
<dbReference type="InterPro" id="IPR036890">
    <property type="entry name" value="HATPase_C_sf"/>
</dbReference>
<dbReference type="SUPFAM" id="SSF55874">
    <property type="entry name" value="ATPase domain of HSP90 chaperone/DNA topoisomerase II/histidine kinase"/>
    <property type="match status" value="1"/>
</dbReference>
<keyword evidence="6" id="KW-0808">Transferase</keyword>
<feature type="domain" description="Histidine kinase" evidence="16">
    <location>
        <begin position="176"/>
        <end position="396"/>
    </location>
</feature>
<dbReference type="Pfam" id="PF00512">
    <property type="entry name" value="HisKA"/>
    <property type="match status" value="1"/>
</dbReference>
<evidence type="ECO:0000256" key="13">
    <source>
        <dbReference type="ARBA" id="ARBA00074306"/>
    </source>
</evidence>
<protein>
    <recommendedName>
        <fullName evidence="13">Circadian input-output histidine kinase CikA</fullName>
        <ecNumber evidence="4">2.7.13.3</ecNumber>
    </recommendedName>
    <alternativeName>
        <fullName evidence="12">Sensory/regulatory protein RpfC</fullName>
    </alternativeName>
</protein>
<dbReference type="Pfam" id="PF02518">
    <property type="entry name" value="HATPase_c"/>
    <property type="match status" value="1"/>
</dbReference>
<dbReference type="PANTHER" id="PTHR45339">
    <property type="entry name" value="HYBRID SIGNAL TRANSDUCTION HISTIDINE KINASE J"/>
    <property type="match status" value="1"/>
</dbReference>
<proteinExistence type="inferred from homology"/>
<evidence type="ECO:0000256" key="8">
    <source>
        <dbReference type="ARBA" id="ARBA00022777"/>
    </source>
</evidence>
<dbReference type="InterPro" id="IPR011006">
    <property type="entry name" value="CheY-like_superfamily"/>
</dbReference>
<keyword evidence="8 18" id="KW-0418">Kinase</keyword>
<keyword evidence="5 14" id="KW-0597">Phosphoprotein</keyword>
<dbReference type="SMART" id="SM00448">
    <property type="entry name" value="REC"/>
    <property type="match status" value="1"/>
</dbReference>
<evidence type="ECO:0000259" key="17">
    <source>
        <dbReference type="PROSITE" id="PS50110"/>
    </source>
</evidence>
<keyword evidence="7" id="KW-0547">Nucleotide-binding</keyword>
<dbReference type="SUPFAM" id="SSF55785">
    <property type="entry name" value="PYP-like sensor domain (PAS domain)"/>
    <property type="match status" value="1"/>
</dbReference>
<dbReference type="InterPro" id="IPR013656">
    <property type="entry name" value="PAS_4"/>
</dbReference>
<dbReference type="InterPro" id="IPR004358">
    <property type="entry name" value="Sig_transdc_His_kin-like_C"/>
</dbReference>
<dbReference type="RefSeq" id="WP_107570571.1">
    <property type="nucleotide sequence ID" value="NZ_PYYB01000003.1"/>
</dbReference>
<evidence type="ECO:0000256" key="3">
    <source>
        <dbReference type="ARBA" id="ARBA00006402"/>
    </source>
</evidence>
<evidence type="ECO:0000256" key="14">
    <source>
        <dbReference type="PROSITE-ProRule" id="PRU00169"/>
    </source>
</evidence>
<accession>A0A2T4UDF1</accession>
<evidence type="ECO:0000256" key="10">
    <source>
        <dbReference type="ARBA" id="ARBA00023012"/>
    </source>
</evidence>
<keyword evidence="10" id="KW-0902">Two-component regulatory system</keyword>
<dbReference type="SUPFAM" id="SSF52172">
    <property type="entry name" value="CheY-like"/>
    <property type="match status" value="1"/>
</dbReference>
<dbReference type="InterPro" id="IPR036097">
    <property type="entry name" value="HisK_dim/P_sf"/>
</dbReference>
<dbReference type="OrthoDB" id="9810730at2"/>
<dbReference type="Proteomes" id="UP000240739">
    <property type="component" value="Unassembled WGS sequence"/>
</dbReference>
<evidence type="ECO:0000256" key="5">
    <source>
        <dbReference type="ARBA" id="ARBA00022553"/>
    </source>
</evidence>
<evidence type="ECO:0000313" key="19">
    <source>
        <dbReference type="Proteomes" id="UP000240739"/>
    </source>
</evidence>
<evidence type="ECO:0000256" key="7">
    <source>
        <dbReference type="ARBA" id="ARBA00022741"/>
    </source>
</evidence>
<dbReference type="PANTHER" id="PTHR45339:SF1">
    <property type="entry name" value="HYBRID SIGNAL TRANSDUCTION HISTIDINE KINASE J"/>
    <property type="match status" value="1"/>
</dbReference>
<gene>
    <name evidence="18" type="ORF">C7Y72_17935</name>
</gene>
<dbReference type="InterPro" id="IPR003594">
    <property type="entry name" value="HATPase_dom"/>
</dbReference>
<dbReference type="Gene3D" id="3.30.565.10">
    <property type="entry name" value="Histidine kinase-like ATPase, C-terminal domain"/>
    <property type="match status" value="1"/>
</dbReference>
<dbReference type="InterPro" id="IPR035965">
    <property type="entry name" value="PAS-like_dom_sf"/>
</dbReference>
<evidence type="ECO:0000256" key="12">
    <source>
        <dbReference type="ARBA" id="ARBA00068150"/>
    </source>
</evidence>
<feature type="modified residue" description="4-aspartylphosphate" evidence="14">
    <location>
        <position position="481"/>
    </location>
</feature>
<sequence>MSTGPIRFPPPGSPGSPALDPQRRLFDALYRDSRMFKAIVLADGTLVDANPAALAAGGPAAAESLDRPFWEAAWWGPSAEQREIVRAIVERTATGERMAGDLAYLHADGTRRVLDFTCDPVIDPATGRPDYLVFCGTDVAGRRQDERRLARERAQIERERDQAEADHATTTAFLANMSHEIRTPMNAVIGFTSLLLDTDLDPQQRDFTQTIRSSGEHLLGLIDDVLDYSKLEAGEMTLAAVPFSLRSTLERCLGLVAGPARAKGLRLHAVVQPGVPDRLVADDRRIRQILLNLLGNAVKFTERGEVVVEADVRRGPEGPILVLQVQDTGPGITPEHMAQLFEPFRQGDQTLSRRHGGTGLGLAISRRLARLMGGDITAVSAAGEGTRFTFALGVGVFGPGTAEATPVAEQPPSPRSRRSPGQPVEPGDRPLRVLVAEDSPVNQRVLVLSLGQLGYEPDVVENGLAAVEAVQRQPYDVVLMDIQMPVMDGLRATQEIHRRLPPERRPRIIAVTAHALESDRSRCLAAGMDDYVSKPLRPGQLRKLLAETAPLPV</sequence>
<evidence type="ECO:0000256" key="15">
    <source>
        <dbReference type="SAM" id="MobiDB-lite"/>
    </source>
</evidence>
<dbReference type="CDD" id="cd00082">
    <property type="entry name" value="HisKA"/>
    <property type="match status" value="1"/>
</dbReference>
<dbReference type="SMART" id="SM00388">
    <property type="entry name" value="HisKA"/>
    <property type="match status" value="1"/>
</dbReference>
<dbReference type="CDD" id="cd16922">
    <property type="entry name" value="HATPase_EvgS-ArcB-TorS-like"/>
    <property type="match status" value="1"/>
</dbReference>
<dbReference type="InterPro" id="IPR003661">
    <property type="entry name" value="HisK_dim/P_dom"/>
</dbReference>
<dbReference type="SUPFAM" id="SSF47384">
    <property type="entry name" value="Homodimeric domain of signal transducing histidine kinase"/>
    <property type="match status" value="1"/>
</dbReference>
<dbReference type="PROSITE" id="PS50109">
    <property type="entry name" value="HIS_KIN"/>
    <property type="match status" value="1"/>
</dbReference>
<evidence type="ECO:0000256" key="11">
    <source>
        <dbReference type="ARBA" id="ARBA00064003"/>
    </source>
</evidence>
<comment type="caution">
    <text evidence="18">The sequence shown here is derived from an EMBL/GenBank/DDBJ whole genome shotgun (WGS) entry which is preliminary data.</text>
</comment>
<dbReference type="AlphaFoldDB" id="A0A2T4UDF1"/>
<dbReference type="Pfam" id="PF08448">
    <property type="entry name" value="PAS_4"/>
    <property type="match status" value="1"/>
</dbReference>
<evidence type="ECO:0000256" key="1">
    <source>
        <dbReference type="ARBA" id="ARBA00000085"/>
    </source>
</evidence>
<organism evidence="18 19">
    <name type="scientific">Paraconexibacter algicola</name>
    <dbReference type="NCBI Taxonomy" id="2133960"/>
    <lineage>
        <taxon>Bacteria</taxon>
        <taxon>Bacillati</taxon>
        <taxon>Actinomycetota</taxon>
        <taxon>Thermoleophilia</taxon>
        <taxon>Solirubrobacterales</taxon>
        <taxon>Paraconexibacteraceae</taxon>
        <taxon>Paraconexibacter</taxon>
    </lineage>
</organism>
<dbReference type="GO" id="GO:0005524">
    <property type="term" value="F:ATP binding"/>
    <property type="evidence" value="ECO:0007669"/>
    <property type="project" value="UniProtKB-KW"/>
</dbReference>
<dbReference type="CDD" id="cd17546">
    <property type="entry name" value="REC_hyHK_CKI1_RcsC-like"/>
    <property type="match status" value="1"/>
</dbReference>